<dbReference type="PROSITE" id="PS00894">
    <property type="entry name" value="HTH_DEOR_1"/>
    <property type="match status" value="1"/>
</dbReference>
<keyword evidence="3" id="KW-0804">Transcription</keyword>
<organism evidence="5 6">
    <name type="scientific">Actinorhabdospora filicis</name>
    <dbReference type="NCBI Taxonomy" id="1785913"/>
    <lineage>
        <taxon>Bacteria</taxon>
        <taxon>Bacillati</taxon>
        <taxon>Actinomycetota</taxon>
        <taxon>Actinomycetes</taxon>
        <taxon>Micromonosporales</taxon>
        <taxon>Micromonosporaceae</taxon>
        <taxon>Actinorhabdospora</taxon>
    </lineage>
</organism>
<evidence type="ECO:0000256" key="3">
    <source>
        <dbReference type="ARBA" id="ARBA00023163"/>
    </source>
</evidence>
<dbReference type="Pfam" id="PF13280">
    <property type="entry name" value="WYL"/>
    <property type="match status" value="1"/>
</dbReference>
<dbReference type="InterPro" id="IPR036390">
    <property type="entry name" value="WH_DNA-bd_sf"/>
</dbReference>
<dbReference type="Gene3D" id="1.10.10.10">
    <property type="entry name" value="Winged helix-like DNA-binding domain superfamily/Winged helix DNA-binding domain"/>
    <property type="match status" value="1"/>
</dbReference>
<evidence type="ECO:0000256" key="1">
    <source>
        <dbReference type="ARBA" id="ARBA00023015"/>
    </source>
</evidence>
<name>A0A9W6SQH5_9ACTN</name>
<dbReference type="GO" id="GO:0003700">
    <property type="term" value="F:DNA-binding transcription factor activity"/>
    <property type="evidence" value="ECO:0007669"/>
    <property type="project" value="InterPro"/>
</dbReference>
<dbReference type="PROSITE" id="PS52050">
    <property type="entry name" value="WYL"/>
    <property type="match status" value="1"/>
</dbReference>
<proteinExistence type="predicted"/>
<dbReference type="EMBL" id="BSTX01000003">
    <property type="protein sequence ID" value="GLZ80012.1"/>
    <property type="molecule type" value="Genomic_DNA"/>
</dbReference>
<reference evidence="5" key="1">
    <citation type="submission" date="2023-03" db="EMBL/GenBank/DDBJ databases">
        <title>Actinorhabdospora filicis NBRC 111898.</title>
        <authorList>
            <person name="Ichikawa N."/>
            <person name="Sato H."/>
            <person name="Tonouchi N."/>
        </authorList>
    </citation>
    <scope>NUCLEOTIDE SEQUENCE</scope>
    <source>
        <strain evidence="5">NBRC 111898</strain>
    </source>
</reference>
<dbReference type="InterPro" id="IPR018356">
    <property type="entry name" value="Tscrpt_reg_HTH_DeoR_CS"/>
</dbReference>
<dbReference type="InterPro" id="IPR028349">
    <property type="entry name" value="PafC-like"/>
</dbReference>
<evidence type="ECO:0000313" key="6">
    <source>
        <dbReference type="Proteomes" id="UP001165079"/>
    </source>
</evidence>
<accession>A0A9W6SQH5</accession>
<comment type="caution">
    <text evidence="5">The sequence shown here is derived from an EMBL/GenBank/DDBJ whole genome shotgun (WGS) entry which is preliminary data.</text>
</comment>
<dbReference type="InterPro" id="IPR026881">
    <property type="entry name" value="WYL_dom"/>
</dbReference>
<dbReference type="PANTHER" id="PTHR34580:SF3">
    <property type="entry name" value="PROTEIN PAFB"/>
    <property type="match status" value="1"/>
</dbReference>
<evidence type="ECO:0000313" key="5">
    <source>
        <dbReference type="EMBL" id="GLZ80012.1"/>
    </source>
</evidence>
<dbReference type="Pfam" id="PF08279">
    <property type="entry name" value="HTH_11"/>
    <property type="match status" value="1"/>
</dbReference>
<dbReference type="AlphaFoldDB" id="A0A9W6SQH5"/>
<keyword evidence="2 5" id="KW-0238">DNA-binding</keyword>
<keyword evidence="6" id="KW-1185">Reference proteome</keyword>
<sequence>MNDVRLLRLLSLLQTGRAWTGPELAADLAVSLRTVRRDVERLRELGYPVEANLGTHGGYRLVAGTAMPPLLLDDDEAVAIAAALRPEDEASQRALAKLAQVLPARLSRRVRAVRDATEALVGIRRGGAPEAVHVDPEVMAELAIAVRGGERVRFGYTGRDAGPGERHAEPHRLVGTGSRWYLVAYDLDRDGWRSFRLDRVGGVFRTGARVDGREPPVDAAAFVAESIHGARARHKAVVVLHVNVKDAGALLAEDTGVLAPLGEERTLLTTGGDALDWLAVRLALLGVPFEVREPPELAAFLEELGTRLLAASRSCRPA</sequence>
<dbReference type="RefSeq" id="WP_285665140.1">
    <property type="nucleotide sequence ID" value="NZ_BSTX01000003.1"/>
</dbReference>
<dbReference type="SUPFAM" id="SSF46785">
    <property type="entry name" value="Winged helix' DNA-binding domain"/>
    <property type="match status" value="1"/>
</dbReference>
<keyword evidence="1" id="KW-0805">Transcription regulation</keyword>
<dbReference type="InterPro" id="IPR036388">
    <property type="entry name" value="WH-like_DNA-bd_sf"/>
</dbReference>
<gene>
    <name evidence="5" type="ORF">Afil01_48190</name>
</gene>
<evidence type="ECO:0000256" key="2">
    <source>
        <dbReference type="ARBA" id="ARBA00023125"/>
    </source>
</evidence>
<dbReference type="InterPro" id="IPR001034">
    <property type="entry name" value="DeoR_HTH"/>
</dbReference>
<dbReference type="PANTHER" id="PTHR34580">
    <property type="match status" value="1"/>
</dbReference>
<dbReference type="PIRSF" id="PIRSF016838">
    <property type="entry name" value="PafC"/>
    <property type="match status" value="1"/>
</dbReference>
<dbReference type="GO" id="GO:0003677">
    <property type="term" value="F:DNA binding"/>
    <property type="evidence" value="ECO:0007669"/>
    <property type="project" value="UniProtKB-KW"/>
</dbReference>
<protein>
    <submittedName>
        <fullName evidence="5">DNA-binding transcriptional regulator</fullName>
    </submittedName>
</protein>
<dbReference type="Proteomes" id="UP001165079">
    <property type="component" value="Unassembled WGS sequence"/>
</dbReference>
<feature type="domain" description="HTH deoR-type" evidence="4">
    <location>
        <begin position="2"/>
        <end position="61"/>
    </location>
</feature>
<dbReference type="InterPro" id="IPR051534">
    <property type="entry name" value="CBASS_pafABC_assoc_protein"/>
</dbReference>
<evidence type="ECO:0000259" key="4">
    <source>
        <dbReference type="PROSITE" id="PS51000"/>
    </source>
</evidence>
<dbReference type="PROSITE" id="PS51000">
    <property type="entry name" value="HTH_DEOR_2"/>
    <property type="match status" value="1"/>
</dbReference>
<dbReference type="InterPro" id="IPR013196">
    <property type="entry name" value="HTH_11"/>
</dbReference>